<dbReference type="EMBL" id="CP036150">
    <property type="protein sequence ID" value="QEN07908.1"/>
    <property type="molecule type" value="Genomic_DNA"/>
</dbReference>
<accession>A0A5C1QKR0</accession>
<dbReference type="RefSeq" id="WP_149485988.1">
    <property type="nucleotide sequence ID" value="NZ_CP036150.1"/>
</dbReference>
<keyword evidence="2" id="KW-1185">Reference proteome</keyword>
<evidence type="ECO:0008006" key="3">
    <source>
        <dbReference type="Google" id="ProtNLM"/>
    </source>
</evidence>
<dbReference type="Proteomes" id="UP000324209">
    <property type="component" value="Chromosome"/>
</dbReference>
<name>A0A5C1QKR0_9SPIO</name>
<proteinExistence type="predicted"/>
<dbReference type="AlphaFoldDB" id="A0A5C1QKR0"/>
<protein>
    <recommendedName>
        <fullName evidence="3">Cell division protein FtsL</fullName>
    </recommendedName>
</protein>
<reference evidence="1 2" key="1">
    <citation type="submission" date="2019-02" db="EMBL/GenBank/DDBJ databases">
        <title>Complete Genome Sequence and Methylome Analysis of free living Spirochaetas.</title>
        <authorList>
            <person name="Fomenkov A."/>
            <person name="Dubinina G."/>
            <person name="Leshcheva N."/>
            <person name="Mikheeva N."/>
            <person name="Grabovich M."/>
            <person name="Vincze T."/>
            <person name="Roberts R.J."/>
        </authorList>
    </citation>
    <scope>NUCLEOTIDE SEQUENCE [LARGE SCALE GENOMIC DNA]</scope>
    <source>
        <strain evidence="1 2">K2</strain>
    </source>
</reference>
<dbReference type="KEGG" id="ock:EXM22_07865"/>
<sequence length="91" mass="10299">MLKKAITFCFLLLFPVFLCLNVWQSFRYQQLQADLVTLQKKQLDLIEKNKRALAAVAVYSSPSRVGALAEDSPDLKKADAEDIILLQKGEE</sequence>
<dbReference type="OrthoDB" id="361413at2"/>
<evidence type="ECO:0000313" key="2">
    <source>
        <dbReference type="Proteomes" id="UP000324209"/>
    </source>
</evidence>
<gene>
    <name evidence="1" type="ORF">EXM22_07865</name>
</gene>
<evidence type="ECO:0000313" key="1">
    <source>
        <dbReference type="EMBL" id="QEN07908.1"/>
    </source>
</evidence>
<organism evidence="1 2">
    <name type="scientific">Oceanispirochaeta crateris</name>
    <dbReference type="NCBI Taxonomy" id="2518645"/>
    <lineage>
        <taxon>Bacteria</taxon>
        <taxon>Pseudomonadati</taxon>
        <taxon>Spirochaetota</taxon>
        <taxon>Spirochaetia</taxon>
        <taxon>Spirochaetales</taxon>
        <taxon>Spirochaetaceae</taxon>
        <taxon>Oceanispirochaeta</taxon>
    </lineage>
</organism>